<evidence type="ECO:0000313" key="1">
    <source>
        <dbReference type="EMBL" id="XBH03395.1"/>
    </source>
</evidence>
<accession>A0AAU7CE90</accession>
<dbReference type="InterPro" id="IPR006311">
    <property type="entry name" value="TAT_signal"/>
</dbReference>
<dbReference type="Pfam" id="PF12006">
    <property type="entry name" value="DUF3500"/>
    <property type="match status" value="1"/>
</dbReference>
<name>A0AAU7CE90_9BACT</name>
<dbReference type="InterPro" id="IPR021889">
    <property type="entry name" value="DUF3500"/>
</dbReference>
<organism evidence="1">
    <name type="scientific">Singulisphaera sp. Ch08</name>
    <dbReference type="NCBI Taxonomy" id="3120278"/>
    <lineage>
        <taxon>Bacteria</taxon>
        <taxon>Pseudomonadati</taxon>
        <taxon>Planctomycetota</taxon>
        <taxon>Planctomycetia</taxon>
        <taxon>Isosphaerales</taxon>
        <taxon>Isosphaeraceae</taxon>
        <taxon>Singulisphaera</taxon>
    </lineage>
</organism>
<sequence length="331" mass="36213">MSEQPKLDCPDCEDGVSRREFVRKMTGLAVAGSLVPLAAGPRRAIAAPTAKSTAETAVKRFYDTLSDTQRKEICFPFDHKLRHNISANWPITKAKIDDYTKEQQVILDEIFRSVTSPDGYERFQKQMDDDSGGFSEYHVAVFGTPGSGHFQWELTGRHLTIRADGDSVANAAFGGPIVYGHGAGDGKKGLPGNVFYYQTLKANEVFNALDGKQRKAALLAEPPKETDVLVQGKSGTFPGLSVGDLSSDQKALVESVLKVILAPYREEDVNEAIALQAEGGGLDAMHMAFYQAQDLGNDQVWDIWRIESPSVVCHFRGAPHVHAYLNIAKKA</sequence>
<dbReference type="RefSeq" id="WP_406696127.1">
    <property type="nucleotide sequence ID" value="NZ_CP155447.1"/>
</dbReference>
<dbReference type="PROSITE" id="PS51318">
    <property type="entry name" value="TAT"/>
    <property type="match status" value="1"/>
</dbReference>
<reference evidence="1" key="1">
    <citation type="submission" date="2024-05" db="EMBL/GenBank/DDBJ databases">
        <title>Planctomycetes of the genus Singulisphaera possess chitinolytic capabilities.</title>
        <authorList>
            <person name="Ivanova A."/>
        </authorList>
    </citation>
    <scope>NUCLEOTIDE SEQUENCE</scope>
    <source>
        <strain evidence="1">Ch08T</strain>
    </source>
</reference>
<dbReference type="AlphaFoldDB" id="A0AAU7CE90"/>
<gene>
    <name evidence="1" type="ORF">V5E97_34555</name>
</gene>
<proteinExistence type="predicted"/>
<dbReference type="EMBL" id="CP155447">
    <property type="protein sequence ID" value="XBH03395.1"/>
    <property type="molecule type" value="Genomic_DNA"/>
</dbReference>
<protein>
    <submittedName>
        <fullName evidence="1">DUF3500 domain-containing protein</fullName>
    </submittedName>
</protein>